<keyword evidence="2" id="KW-0812">Transmembrane</keyword>
<feature type="transmembrane region" description="Helical" evidence="2">
    <location>
        <begin position="558"/>
        <end position="576"/>
    </location>
</feature>
<feature type="transmembrane region" description="Helical" evidence="2">
    <location>
        <begin position="1101"/>
        <end position="1123"/>
    </location>
</feature>
<feature type="transmembrane region" description="Helical" evidence="2">
    <location>
        <begin position="257"/>
        <end position="273"/>
    </location>
</feature>
<feature type="transmembrane region" description="Helical" evidence="2">
    <location>
        <begin position="280"/>
        <end position="297"/>
    </location>
</feature>
<feature type="transmembrane region" description="Helical" evidence="2">
    <location>
        <begin position="520"/>
        <end position="538"/>
    </location>
</feature>
<feature type="transmembrane region" description="Helical" evidence="2">
    <location>
        <begin position="796"/>
        <end position="815"/>
    </location>
</feature>
<keyword evidence="2" id="KW-1133">Transmembrane helix</keyword>
<sequence>MASDEEEGQSPSRKDRVIDDKTFQMGGGIDFSGFIDEETLSNVPKPVREGASPTDATIPPSPEKELLPPLSNRPNEIDEAVGEIFDPFDEDSGSKAGDVLRDGTVMTPPEIDTVTEIAVEGEKRLHWGIMVSMIFVYSLIGYVVATALSPMLAAAGLVILATMGFLLGERWVPDKAMHLLGVTWVIISMKLLYGLALDAHHWGWISTPVLGVVLLSLVGVNIAVAYRHNHDAIAAQATLVLLAIASATGLLLGEAGIAAMILLATLLLHGLAIHRKSGNLASLGIAASHLWVGFHAIQLSPLKIGALTILPLADPMLLFLLALAIAAVNGAMAARFSKSENWFSQGLGSVGLGRPGLWGVSVGLGMIGAMMLLASERDTTGYALGLLMTLLAVYGGSYLVVRGVSAERVLKPLLAALPLLLIVLLGQELWTTSPIPLSGYEIFTIFAAVLTVFVLLRDQESVTDRVLWLGTVVIIILLTILIPARSASDGGDEGVLLLSSLAVLQIATAFLAIRRKSPSLAGVTILAPWAWMLLHRFWFTTIGAFSSARGISVDSLQVIILDETAIAIFLIFSALLQYPINIRLGETGVNLAGRLIGATELSARLRDSGMMRLWNLGLLSGLIVWLTNSVPGEVNGWGVIAGLGTLALVHVVAEAQGKHQGNPRTILILLAITFVILQWKAGLDAIWMLILTAVSMTIILTREREDSGPVLSLGMTLLGMQIALFALNRFTVNSLVDPEPLNRLQTGFVVLACTAALLAIYLPIASRLKDLLRPAVATLALLSITIWASWSDQSHWSASGISLVLFAGSGLWLAAQGEIRNSVSQMGKRDERIAAIQRRQQTVAALSSGDFSELDPTVAGLLEMSTTAPSDSGEESALPMMAAPSSQLSLDSVEEGAALDQKIQGRVYHFADETLASLASADATGETVRAFSQAVSIGQVKMSDAQLYSLLDKQRKRRRRAGAHGGDEHLDLLVGDIHHKPLIVLSFIVVTALAATFTAFTLSAVAAGVLLITSIFALALSLVSRWRAKAVQLSLPDLFGIEMPFAVTMIALGIIYLAGHLGPLGSTWNQLDLIVLSSALIALAGLSLTGRHDLAWRIPSALEAVVLVLLMTRLLGFVLYGAAPMPLSVDPLAASTTGGVAISIVEWTIPWLYLECLLLGLVLVWDWIEGVRRKRGMPDHRGAAGRGAWALSVVLLSTGPAGLLAGALCLRRSFQWQQPAAAAISIHVVLASLFAFTNWVDVANVGDLLGWIILAVAVSMVTAHILTIALSKPHWTTAWMWNAHLLLPFAVFILTGFSGWLILSILVLSLTTWVGGILQLRRGMRVFGAFDLGLSVMAWILVLQGSLLDPQMLLLMLLSLGVVLGVVAWLGTRHQEQMGQD</sequence>
<feature type="transmembrane region" description="Helical" evidence="2">
    <location>
        <begin position="151"/>
        <end position="167"/>
    </location>
</feature>
<feature type="transmembrane region" description="Helical" evidence="2">
    <location>
        <begin position="747"/>
        <end position="764"/>
    </location>
</feature>
<feature type="transmembrane region" description="Helical" evidence="2">
    <location>
        <begin position="1220"/>
        <end position="1236"/>
    </location>
</feature>
<accession>A0A075GU97</accession>
<protein>
    <submittedName>
        <fullName evidence="3">Uncharacterized protein</fullName>
    </submittedName>
</protein>
<feature type="transmembrane region" description="Helical" evidence="2">
    <location>
        <begin position="771"/>
        <end position="790"/>
    </location>
</feature>
<name>A0A075GU97_9EURY</name>
<feature type="transmembrane region" description="Helical" evidence="2">
    <location>
        <begin position="202"/>
        <end position="226"/>
    </location>
</feature>
<feature type="transmembrane region" description="Helical" evidence="2">
    <location>
        <begin position="1326"/>
        <end position="1347"/>
    </location>
</feature>
<feature type="transmembrane region" description="Helical" evidence="2">
    <location>
        <begin position="233"/>
        <end position="251"/>
    </location>
</feature>
<feature type="transmembrane region" description="Helical" evidence="2">
    <location>
        <begin position="1151"/>
        <end position="1168"/>
    </location>
</feature>
<feature type="transmembrane region" description="Helical" evidence="2">
    <location>
        <begin position="125"/>
        <end position="145"/>
    </location>
</feature>
<keyword evidence="2" id="KW-0472">Membrane</keyword>
<evidence type="ECO:0000256" key="1">
    <source>
        <dbReference type="SAM" id="MobiDB-lite"/>
    </source>
</evidence>
<feature type="transmembrane region" description="Helical" evidence="2">
    <location>
        <begin position="662"/>
        <end position="679"/>
    </location>
</feature>
<feature type="transmembrane region" description="Helical" evidence="2">
    <location>
        <begin position="357"/>
        <end position="375"/>
    </location>
</feature>
<organism evidence="3">
    <name type="scientific">uncultured marine group II/III euryarchaeote KM3_182_B06</name>
    <dbReference type="NCBI Taxonomy" id="1457946"/>
    <lineage>
        <taxon>Archaea</taxon>
        <taxon>Methanobacteriati</taxon>
        <taxon>Methanobacteriota</taxon>
        <taxon>environmental samples</taxon>
    </lineage>
</organism>
<feature type="transmembrane region" description="Helical" evidence="2">
    <location>
        <begin position="1006"/>
        <end position="1026"/>
    </location>
</feature>
<feature type="transmembrane region" description="Helical" evidence="2">
    <location>
        <begin position="1038"/>
        <end position="1059"/>
    </location>
</feature>
<evidence type="ECO:0000256" key="2">
    <source>
        <dbReference type="SAM" id="Phobius"/>
    </source>
</evidence>
<proteinExistence type="predicted"/>
<feature type="transmembrane region" description="Helical" evidence="2">
    <location>
        <begin position="317"/>
        <end position="336"/>
    </location>
</feature>
<feature type="transmembrane region" description="Helical" evidence="2">
    <location>
        <begin position="1289"/>
        <end position="1314"/>
    </location>
</feature>
<feature type="transmembrane region" description="Helical" evidence="2">
    <location>
        <begin position="179"/>
        <end position="196"/>
    </location>
</feature>
<feature type="transmembrane region" description="Helical" evidence="2">
    <location>
        <begin position="708"/>
        <end position="727"/>
    </location>
</feature>
<feature type="transmembrane region" description="Helical" evidence="2">
    <location>
        <begin position="613"/>
        <end position="630"/>
    </location>
</feature>
<feature type="transmembrane region" description="Helical" evidence="2">
    <location>
        <begin position="1188"/>
        <end position="1208"/>
    </location>
</feature>
<feature type="transmembrane region" description="Helical" evidence="2">
    <location>
        <begin position="982"/>
        <end position="1000"/>
    </location>
</feature>
<feature type="transmembrane region" description="Helical" evidence="2">
    <location>
        <begin position="636"/>
        <end position="655"/>
    </location>
</feature>
<feature type="transmembrane region" description="Helical" evidence="2">
    <location>
        <begin position="494"/>
        <end position="513"/>
    </location>
</feature>
<feature type="transmembrane region" description="Helical" evidence="2">
    <location>
        <begin position="1248"/>
        <end position="1269"/>
    </location>
</feature>
<feature type="transmembrane region" description="Helical" evidence="2">
    <location>
        <begin position="685"/>
        <end position="701"/>
    </location>
</feature>
<feature type="transmembrane region" description="Helical" evidence="2">
    <location>
        <begin position="1353"/>
        <end position="1372"/>
    </location>
</feature>
<feature type="compositionally biased region" description="Basic and acidic residues" evidence="1">
    <location>
        <begin position="12"/>
        <end position="22"/>
    </location>
</feature>
<feature type="transmembrane region" description="Helical" evidence="2">
    <location>
        <begin position="468"/>
        <end position="488"/>
    </location>
</feature>
<evidence type="ECO:0000313" key="3">
    <source>
        <dbReference type="EMBL" id="AIF05363.1"/>
    </source>
</evidence>
<feature type="transmembrane region" description="Helical" evidence="2">
    <location>
        <begin position="437"/>
        <end position="456"/>
    </location>
</feature>
<feature type="transmembrane region" description="Helical" evidence="2">
    <location>
        <begin position="413"/>
        <end position="431"/>
    </location>
</feature>
<dbReference type="EMBL" id="KF900737">
    <property type="protein sequence ID" value="AIF05363.1"/>
    <property type="molecule type" value="Genomic_DNA"/>
</dbReference>
<feature type="transmembrane region" description="Helical" evidence="2">
    <location>
        <begin position="1071"/>
        <end position="1089"/>
    </location>
</feature>
<feature type="transmembrane region" description="Helical" evidence="2">
    <location>
        <begin position="381"/>
        <end position="401"/>
    </location>
</feature>
<reference evidence="3" key="1">
    <citation type="journal article" date="2014" name="Genome Biol. Evol.">
        <title>Pangenome evidence for extensive interdomain horizontal transfer affecting lineage core and shell genes in uncultured planktonic thaumarchaeota and euryarchaeota.</title>
        <authorList>
            <person name="Deschamps P."/>
            <person name="Zivanovic Y."/>
            <person name="Moreira D."/>
            <person name="Rodriguez-Valera F."/>
            <person name="Lopez-Garcia P."/>
        </authorList>
    </citation>
    <scope>NUCLEOTIDE SEQUENCE</scope>
</reference>
<feature type="region of interest" description="Disordered" evidence="1">
    <location>
        <begin position="1"/>
        <end position="73"/>
    </location>
</feature>